<evidence type="ECO:0000256" key="1">
    <source>
        <dbReference type="SAM" id="MobiDB-lite"/>
    </source>
</evidence>
<dbReference type="RefSeq" id="XP_003064634.1">
    <property type="nucleotide sequence ID" value="XM_003064588.1"/>
</dbReference>
<gene>
    <name evidence="3" type="ORF">MICPUCDRAFT_54534</name>
</gene>
<dbReference type="Proteomes" id="UP000001876">
    <property type="component" value="Unassembled WGS sequence"/>
</dbReference>
<proteinExistence type="predicted"/>
<dbReference type="InterPro" id="IPR040884">
    <property type="entry name" value="SLATT_1"/>
</dbReference>
<evidence type="ECO:0000313" key="4">
    <source>
        <dbReference type="Proteomes" id="UP000001876"/>
    </source>
</evidence>
<feature type="domain" description="SMODS and SLOG-associating 2TM effector" evidence="2">
    <location>
        <begin position="3"/>
        <end position="71"/>
    </location>
</feature>
<evidence type="ECO:0000313" key="3">
    <source>
        <dbReference type="EMBL" id="EEH50968.1"/>
    </source>
</evidence>
<dbReference type="KEGG" id="mpp:MICPUCDRAFT_54534"/>
<dbReference type="AlphaFoldDB" id="C1N9L9"/>
<reference evidence="3 4" key="1">
    <citation type="journal article" date="2009" name="Science">
        <title>Green evolution and dynamic adaptations revealed by genomes of the marine picoeukaryotes Micromonas.</title>
        <authorList>
            <person name="Worden A.Z."/>
            <person name="Lee J.H."/>
            <person name="Mock T."/>
            <person name="Rouze P."/>
            <person name="Simmons M.P."/>
            <person name="Aerts A.L."/>
            <person name="Allen A.E."/>
            <person name="Cuvelier M.L."/>
            <person name="Derelle E."/>
            <person name="Everett M.V."/>
            <person name="Foulon E."/>
            <person name="Grimwood J."/>
            <person name="Gundlach H."/>
            <person name="Henrissat B."/>
            <person name="Napoli C."/>
            <person name="McDonald S.M."/>
            <person name="Parker M.S."/>
            <person name="Rombauts S."/>
            <person name="Salamov A."/>
            <person name="Von Dassow P."/>
            <person name="Badger J.H."/>
            <person name="Coutinho P.M."/>
            <person name="Demir E."/>
            <person name="Dubchak I."/>
            <person name="Gentemann C."/>
            <person name="Eikrem W."/>
            <person name="Gready J.E."/>
            <person name="John U."/>
            <person name="Lanier W."/>
            <person name="Lindquist E.A."/>
            <person name="Lucas S."/>
            <person name="Mayer K.F."/>
            <person name="Moreau H."/>
            <person name="Not F."/>
            <person name="Otillar R."/>
            <person name="Panaud O."/>
            <person name="Pangilinan J."/>
            <person name="Paulsen I."/>
            <person name="Piegu B."/>
            <person name="Poliakov A."/>
            <person name="Robbens S."/>
            <person name="Schmutz J."/>
            <person name="Toulza E."/>
            <person name="Wyss T."/>
            <person name="Zelensky A."/>
            <person name="Zhou K."/>
            <person name="Armbrust E.V."/>
            <person name="Bhattacharya D."/>
            <person name="Goodenough U.W."/>
            <person name="Van de Peer Y."/>
            <person name="Grigoriev I.V."/>
        </authorList>
    </citation>
    <scope>NUCLEOTIDE SEQUENCE [LARGE SCALE GENOMIC DNA]</scope>
    <source>
        <strain evidence="3 4">CCMP1545</strain>
    </source>
</reference>
<dbReference type="EMBL" id="GG663752">
    <property type="protein sequence ID" value="EEH50968.1"/>
    <property type="molecule type" value="Genomic_DNA"/>
</dbReference>
<name>C1N9L9_MICPC</name>
<feature type="region of interest" description="Disordered" evidence="1">
    <location>
        <begin position="92"/>
        <end position="111"/>
    </location>
</feature>
<accession>C1N9L9</accession>
<organism evidence="4">
    <name type="scientific">Micromonas pusilla (strain CCMP1545)</name>
    <name type="common">Picoplanktonic green alga</name>
    <dbReference type="NCBI Taxonomy" id="564608"/>
    <lineage>
        <taxon>Eukaryota</taxon>
        <taxon>Viridiplantae</taxon>
        <taxon>Chlorophyta</taxon>
        <taxon>Mamiellophyceae</taxon>
        <taxon>Mamiellales</taxon>
        <taxon>Mamiellaceae</taxon>
        <taxon>Micromonas</taxon>
    </lineage>
</organism>
<dbReference type="GeneID" id="9690080"/>
<dbReference type="Pfam" id="PF18181">
    <property type="entry name" value="SLATT_1"/>
    <property type="match status" value="1"/>
</dbReference>
<sequence>MAEWVALTVAVGQAAQQWLRENRIEEQRIAYRQASAELADAKMKWEAVPMEKRAMQSKIDELVLRVETAIVSVVEPLPQSCNCPSLEVLVERSESAEEGEEKKKEGKGLEI</sequence>
<evidence type="ECO:0000259" key="2">
    <source>
        <dbReference type="Pfam" id="PF18181"/>
    </source>
</evidence>
<keyword evidence="4" id="KW-1185">Reference proteome</keyword>
<protein>
    <submittedName>
        <fullName evidence="3">Predicted protein</fullName>
    </submittedName>
</protein>